<dbReference type="EMBL" id="CM029050">
    <property type="protein sequence ID" value="KAG2564311.1"/>
    <property type="molecule type" value="Genomic_DNA"/>
</dbReference>
<evidence type="ECO:0000259" key="1">
    <source>
        <dbReference type="Pfam" id="PF13086"/>
    </source>
</evidence>
<keyword evidence="3" id="KW-1185">Reference proteome</keyword>
<dbReference type="Pfam" id="PF13086">
    <property type="entry name" value="AAA_11"/>
    <property type="match status" value="1"/>
</dbReference>
<dbReference type="Gene3D" id="3.40.50.300">
    <property type="entry name" value="P-loop containing nucleotide triphosphate hydrolases"/>
    <property type="match status" value="1"/>
</dbReference>
<dbReference type="PANTHER" id="PTHR10887:SF515">
    <property type="entry name" value="P-LOOP CONTAINING NUCLEOSIDE TRIPHOSPHATE HYDROLASES SUPERFAMILY PROTEIN"/>
    <property type="match status" value="1"/>
</dbReference>
<protein>
    <recommendedName>
        <fullName evidence="1">DNA2/NAM7 helicase helicase domain-containing protein</fullName>
    </recommendedName>
</protein>
<evidence type="ECO:0000313" key="2">
    <source>
        <dbReference type="EMBL" id="KAG2564311.1"/>
    </source>
</evidence>
<organism evidence="2 3">
    <name type="scientific">Panicum virgatum</name>
    <name type="common">Blackwell switchgrass</name>
    <dbReference type="NCBI Taxonomy" id="38727"/>
    <lineage>
        <taxon>Eukaryota</taxon>
        <taxon>Viridiplantae</taxon>
        <taxon>Streptophyta</taxon>
        <taxon>Embryophyta</taxon>
        <taxon>Tracheophyta</taxon>
        <taxon>Spermatophyta</taxon>
        <taxon>Magnoliopsida</taxon>
        <taxon>Liliopsida</taxon>
        <taxon>Poales</taxon>
        <taxon>Poaceae</taxon>
        <taxon>PACMAD clade</taxon>
        <taxon>Panicoideae</taxon>
        <taxon>Panicodae</taxon>
        <taxon>Paniceae</taxon>
        <taxon>Panicinae</taxon>
        <taxon>Panicum</taxon>
        <taxon>Panicum sect. Hiantes</taxon>
    </lineage>
</organism>
<evidence type="ECO:0000313" key="3">
    <source>
        <dbReference type="Proteomes" id="UP000823388"/>
    </source>
</evidence>
<proteinExistence type="predicted"/>
<dbReference type="GO" id="GO:0004386">
    <property type="term" value="F:helicase activity"/>
    <property type="evidence" value="ECO:0007669"/>
    <property type="project" value="InterPro"/>
</dbReference>
<dbReference type="Proteomes" id="UP000823388">
    <property type="component" value="Chromosome 7N"/>
</dbReference>
<reference evidence="2" key="1">
    <citation type="submission" date="2020-05" db="EMBL/GenBank/DDBJ databases">
        <title>WGS assembly of Panicum virgatum.</title>
        <authorList>
            <person name="Lovell J.T."/>
            <person name="Jenkins J."/>
            <person name="Shu S."/>
            <person name="Juenger T.E."/>
            <person name="Schmutz J."/>
        </authorList>
    </citation>
    <scope>NUCLEOTIDE SEQUENCE</scope>
    <source>
        <strain evidence="2">AP13</strain>
    </source>
</reference>
<comment type="caution">
    <text evidence="2">The sequence shown here is derived from an EMBL/GenBank/DDBJ whole genome shotgun (WGS) entry which is preliminary data.</text>
</comment>
<feature type="domain" description="DNA2/NAM7 helicase helicase" evidence="1">
    <location>
        <begin position="151"/>
        <end position="240"/>
    </location>
</feature>
<dbReference type="AlphaFoldDB" id="A0A8T0PPQ8"/>
<accession>A0A8T0PPQ8</accession>
<dbReference type="InterPro" id="IPR027417">
    <property type="entry name" value="P-loop_NTPase"/>
</dbReference>
<dbReference type="SUPFAM" id="SSF52540">
    <property type="entry name" value="P-loop containing nucleoside triphosphate hydrolases"/>
    <property type="match status" value="1"/>
</dbReference>
<sequence length="249" mass="27757">MHLTNLITFAHSWEVITGGFKENPHIVDAMLARNENVDNMLQADGKFTDKDFGLNKSQRDAVESCFSASECSKHSVRLIWGPPGTGKTKTASVFLLMILKSLRTHRTLVCAPTNTALVQLASRFVCLLEESTETSYLLADVIMFGSNKHMDTNNNLSKILLDHRAKEKHARNKLLENAKLVFCTPCGSSRLTKNQQYDTLVIDEAAYLKECESLIPLAICGIKHVVLIGDDKQLQPVVKSPVCLHYKTI</sequence>
<gene>
    <name evidence="2" type="ORF">PVAP13_7NG013870</name>
</gene>
<dbReference type="InterPro" id="IPR045055">
    <property type="entry name" value="DNA2/NAM7-like"/>
</dbReference>
<dbReference type="PANTHER" id="PTHR10887">
    <property type="entry name" value="DNA2/NAM7 HELICASE FAMILY"/>
    <property type="match status" value="1"/>
</dbReference>
<name>A0A8T0PPQ8_PANVG</name>
<dbReference type="InterPro" id="IPR041677">
    <property type="entry name" value="DNA2/NAM7_AAA_11"/>
</dbReference>